<reference evidence="10" key="1">
    <citation type="submission" date="2019-05" db="EMBL/GenBank/DDBJ databases">
        <title>Annotation for the trematode Fasciolopsis buski.</title>
        <authorList>
            <person name="Choi Y.-J."/>
        </authorList>
    </citation>
    <scope>NUCLEOTIDE SEQUENCE</scope>
    <source>
        <strain evidence="10">HT</strain>
        <tissue evidence="10">Whole worm</tissue>
    </source>
</reference>
<evidence type="ECO:0000313" key="11">
    <source>
        <dbReference type="Proteomes" id="UP000728185"/>
    </source>
</evidence>
<comment type="catalytic activity">
    <reaction evidence="1">
        <text>a phosphate monoester + H2O = an alcohol + phosphate</text>
        <dbReference type="Rhea" id="RHEA:15017"/>
        <dbReference type="ChEBI" id="CHEBI:15377"/>
        <dbReference type="ChEBI" id="CHEBI:30879"/>
        <dbReference type="ChEBI" id="CHEBI:43474"/>
        <dbReference type="ChEBI" id="CHEBI:67140"/>
        <dbReference type="EC" id="3.1.3.2"/>
    </reaction>
</comment>
<keyword evidence="5" id="KW-0378">Hydrolase</keyword>
<feature type="signal peptide" evidence="9">
    <location>
        <begin position="1"/>
        <end position="26"/>
    </location>
</feature>
<proteinExistence type="inferred from homology"/>
<dbReference type="EC" id="3.1.3.2" evidence="3"/>
<evidence type="ECO:0000256" key="6">
    <source>
        <dbReference type="ARBA" id="ARBA00023157"/>
    </source>
</evidence>
<evidence type="ECO:0000256" key="7">
    <source>
        <dbReference type="ARBA" id="ARBA00023180"/>
    </source>
</evidence>
<evidence type="ECO:0000256" key="1">
    <source>
        <dbReference type="ARBA" id="ARBA00000032"/>
    </source>
</evidence>
<dbReference type="CDD" id="cd07061">
    <property type="entry name" value="HP_HAP_like"/>
    <property type="match status" value="2"/>
</dbReference>
<dbReference type="Gene3D" id="3.40.50.1240">
    <property type="entry name" value="Phosphoglycerate mutase-like"/>
    <property type="match status" value="2"/>
</dbReference>
<evidence type="ECO:0000256" key="8">
    <source>
        <dbReference type="SAM" id="Phobius"/>
    </source>
</evidence>
<keyword evidence="8" id="KW-1133">Transmembrane helix</keyword>
<feature type="transmembrane region" description="Helical" evidence="8">
    <location>
        <begin position="329"/>
        <end position="349"/>
    </location>
</feature>
<dbReference type="InterPro" id="IPR033379">
    <property type="entry name" value="Acid_Pase_AS"/>
</dbReference>
<sequence>MITNLIEEVACLLRIVFITLFVRCEGTPLASNLIMLFTLSRHGDRTPINIIHGDPYWRHWSTGYAQLTVTGAAQLIELGRFVRERYRTFIPPVYHKDQCFFRSSGTHRTLMSSTSFLRGLYQSEQEKNTYIVPPVFSASENDDHLLKMSRNCPAYRDAVRNLLNTQRVSNTVASFARTVEELRTAFLQFISRFTQSFSHNRCMHFPTATHPFVRRSPPLASCLLVELHRIQHPATDPSDQFYVRFIYRNFTDTTSSVPQTKEEKQPVALWPPACGPIHVAVRQDYLCPLNILELAIRGTYLLQSQPDQCNSHTGLNTNTNGIITVDCNVHMLVLGIILIQSLLIFLLFSRLRRSHCQARTIHVRSLLGYSGQNAHQPFNGFEFTPFSFVLRILCMITFIHLTSTGSQIESNQQSTLLFVFTLSRHGDRTPLHQPLNDSYKSLWSNGKGQLTRLGVQQHVELGRYIRQQYGANSFFFRSTGTSRTIQSGTSFIRGLFNRTDDRRNPDSLTVDPPLFSMPVREDRLLKMSSFCPRAKQLLNELFDGPESRSKVQQYEHTISVLERFYRK</sequence>
<dbReference type="EMBL" id="LUCM01010930">
    <property type="protein sequence ID" value="KAA0184760.1"/>
    <property type="molecule type" value="Genomic_DNA"/>
</dbReference>
<name>A0A8E0VGM2_9TREM</name>
<dbReference type="PANTHER" id="PTHR11567">
    <property type="entry name" value="ACID PHOSPHATASE-RELATED"/>
    <property type="match status" value="1"/>
</dbReference>
<comment type="caution">
    <text evidence="10">The sequence shown here is derived from an EMBL/GenBank/DDBJ whole genome shotgun (WGS) entry which is preliminary data.</text>
</comment>
<keyword evidence="11" id="KW-1185">Reference proteome</keyword>
<gene>
    <name evidence="10" type="ORF">FBUS_03736</name>
</gene>
<keyword evidence="4 9" id="KW-0732">Signal</keyword>
<dbReference type="InterPro" id="IPR029033">
    <property type="entry name" value="His_PPase_superfam"/>
</dbReference>
<dbReference type="SUPFAM" id="SSF53254">
    <property type="entry name" value="Phosphoglycerate mutase-like"/>
    <property type="match status" value="2"/>
</dbReference>
<keyword evidence="6" id="KW-1015">Disulfide bond</keyword>
<dbReference type="GO" id="GO:0003993">
    <property type="term" value="F:acid phosphatase activity"/>
    <property type="evidence" value="ECO:0007669"/>
    <property type="project" value="UniProtKB-EC"/>
</dbReference>
<evidence type="ECO:0000256" key="9">
    <source>
        <dbReference type="SAM" id="SignalP"/>
    </source>
</evidence>
<dbReference type="AlphaFoldDB" id="A0A8E0VGM2"/>
<dbReference type="Pfam" id="PF00328">
    <property type="entry name" value="His_Phos_2"/>
    <property type="match status" value="2"/>
</dbReference>
<comment type="similarity">
    <text evidence="2">Belongs to the histidine acid phosphatase family.</text>
</comment>
<dbReference type="InterPro" id="IPR050645">
    <property type="entry name" value="Histidine_acid_phosphatase"/>
</dbReference>
<organism evidence="10 11">
    <name type="scientific">Fasciolopsis buskii</name>
    <dbReference type="NCBI Taxonomy" id="27845"/>
    <lineage>
        <taxon>Eukaryota</taxon>
        <taxon>Metazoa</taxon>
        <taxon>Spiralia</taxon>
        <taxon>Lophotrochozoa</taxon>
        <taxon>Platyhelminthes</taxon>
        <taxon>Trematoda</taxon>
        <taxon>Digenea</taxon>
        <taxon>Plagiorchiida</taxon>
        <taxon>Echinostomata</taxon>
        <taxon>Echinostomatoidea</taxon>
        <taxon>Fasciolidae</taxon>
        <taxon>Fasciolopsis</taxon>
    </lineage>
</organism>
<protein>
    <recommendedName>
        <fullName evidence="3">acid phosphatase</fullName>
        <ecNumber evidence="3">3.1.3.2</ecNumber>
    </recommendedName>
</protein>
<keyword evidence="7" id="KW-0325">Glycoprotein</keyword>
<evidence type="ECO:0000256" key="4">
    <source>
        <dbReference type="ARBA" id="ARBA00022729"/>
    </source>
</evidence>
<evidence type="ECO:0000256" key="5">
    <source>
        <dbReference type="ARBA" id="ARBA00022801"/>
    </source>
</evidence>
<keyword evidence="8" id="KW-0472">Membrane</keyword>
<evidence type="ECO:0000313" key="10">
    <source>
        <dbReference type="EMBL" id="KAA0184760.1"/>
    </source>
</evidence>
<dbReference type="Proteomes" id="UP000728185">
    <property type="component" value="Unassembled WGS sequence"/>
</dbReference>
<keyword evidence="8" id="KW-0812">Transmembrane</keyword>
<evidence type="ECO:0000256" key="2">
    <source>
        <dbReference type="ARBA" id="ARBA00005375"/>
    </source>
</evidence>
<dbReference type="PANTHER" id="PTHR11567:SF211">
    <property type="entry name" value="PROSTATIC ACID PHOSPHATASE"/>
    <property type="match status" value="1"/>
</dbReference>
<dbReference type="PROSITE" id="PS00616">
    <property type="entry name" value="HIS_ACID_PHOSPHAT_1"/>
    <property type="match status" value="2"/>
</dbReference>
<evidence type="ECO:0000256" key="3">
    <source>
        <dbReference type="ARBA" id="ARBA00012646"/>
    </source>
</evidence>
<dbReference type="InterPro" id="IPR000560">
    <property type="entry name" value="His_Pase_clade-2"/>
</dbReference>
<feature type="chain" id="PRO_5034140347" description="acid phosphatase" evidence="9">
    <location>
        <begin position="27"/>
        <end position="567"/>
    </location>
</feature>
<dbReference type="OrthoDB" id="5821688at2759"/>
<accession>A0A8E0VGM2</accession>